<feature type="region of interest" description="Disordered" evidence="6">
    <location>
        <begin position="119"/>
        <end position="174"/>
    </location>
</feature>
<sequence>MSNEDATESAPSSRGSSEVSDSQQNTTPGKPSSSKKSAKVSKPRLTASQKNFNHKDAENKRRTAIRDRFTELSHMVPGAMGQERSEQVMLGKTADYLKDMLLEQRRLEALADDQGIQMDAAGRLRDDDLGGQQWKPRNMEQYEASCQVKSQQYLGTLSQAPSGPTGTKKPGKGR</sequence>
<keyword evidence="5" id="KW-0539">Nucleus</keyword>
<evidence type="ECO:0000256" key="4">
    <source>
        <dbReference type="ARBA" id="ARBA00023163"/>
    </source>
</evidence>
<dbReference type="InterPro" id="IPR011598">
    <property type="entry name" value="bHLH_dom"/>
</dbReference>
<dbReference type="PANTHER" id="PTHR15741">
    <property type="entry name" value="BASIC HELIX-LOOP-HELIX ZIP TRANSCRIPTION FACTOR"/>
    <property type="match status" value="1"/>
</dbReference>
<evidence type="ECO:0000313" key="8">
    <source>
        <dbReference type="EMBL" id="KAK5063576.1"/>
    </source>
</evidence>
<dbReference type="PANTHER" id="PTHR15741:SF27">
    <property type="entry name" value="TRANSCRIPTION FACTOR AP-4"/>
    <property type="match status" value="1"/>
</dbReference>
<keyword evidence="2" id="KW-0805">Transcription regulation</keyword>
<feature type="region of interest" description="Disordered" evidence="6">
    <location>
        <begin position="1"/>
        <end position="64"/>
    </location>
</feature>
<proteinExistence type="predicted"/>
<dbReference type="InterPro" id="IPR052207">
    <property type="entry name" value="Max-like/E-box_TFs"/>
</dbReference>
<evidence type="ECO:0000313" key="9">
    <source>
        <dbReference type="Proteomes" id="UP001345691"/>
    </source>
</evidence>
<name>A0ABR0JGD2_9EURO</name>
<accession>A0ABR0JGD2</accession>
<keyword evidence="9" id="KW-1185">Reference proteome</keyword>
<feature type="compositionally biased region" description="Polar residues" evidence="6">
    <location>
        <begin position="1"/>
        <end position="29"/>
    </location>
</feature>
<evidence type="ECO:0000256" key="3">
    <source>
        <dbReference type="ARBA" id="ARBA00023125"/>
    </source>
</evidence>
<organism evidence="8 9">
    <name type="scientific">Exophiala sideris</name>
    <dbReference type="NCBI Taxonomy" id="1016849"/>
    <lineage>
        <taxon>Eukaryota</taxon>
        <taxon>Fungi</taxon>
        <taxon>Dikarya</taxon>
        <taxon>Ascomycota</taxon>
        <taxon>Pezizomycotina</taxon>
        <taxon>Eurotiomycetes</taxon>
        <taxon>Chaetothyriomycetidae</taxon>
        <taxon>Chaetothyriales</taxon>
        <taxon>Herpotrichiellaceae</taxon>
        <taxon>Exophiala</taxon>
    </lineage>
</organism>
<evidence type="ECO:0000259" key="7">
    <source>
        <dbReference type="PROSITE" id="PS50888"/>
    </source>
</evidence>
<evidence type="ECO:0000256" key="6">
    <source>
        <dbReference type="SAM" id="MobiDB-lite"/>
    </source>
</evidence>
<dbReference type="PROSITE" id="PS50888">
    <property type="entry name" value="BHLH"/>
    <property type="match status" value="1"/>
</dbReference>
<comment type="caution">
    <text evidence="8">The sequence shown here is derived from an EMBL/GenBank/DDBJ whole genome shotgun (WGS) entry which is preliminary data.</text>
</comment>
<dbReference type="Pfam" id="PF00010">
    <property type="entry name" value="HLH"/>
    <property type="match status" value="1"/>
</dbReference>
<dbReference type="InterPro" id="IPR036638">
    <property type="entry name" value="HLH_DNA-bd_sf"/>
</dbReference>
<feature type="compositionally biased region" description="Basic and acidic residues" evidence="6">
    <location>
        <begin position="53"/>
        <end position="64"/>
    </location>
</feature>
<keyword evidence="3" id="KW-0238">DNA-binding</keyword>
<keyword evidence="4" id="KW-0804">Transcription</keyword>
<evidence type="ECO:0000256" key="1">
    <source>
        <dbReference type="ARBA" id="ARBA00004123"/>
    </source>
</evidence>
<dbReference type="Proteomes" id="UP001345691">
    <property type="component" value="Unassembled WGS sequence"/>
</dbReference>
<dbReference type="Gene3D" id="4.10.280.10">
    <property type="entry name" value="Helix-loop-helix DNA-binding domain"/>
    <property type="match status" value="1"/>
</dbReference>
<evidence type="ECO:0000256" key="2">
    <source>
        <dbReference type="ARBA" id="ARBA00023015"/>
    </source>
</evidence>
<dbReference type="SUPFAM" id="SSF47459">
    <property type="entry name" value="HLH, helix-loop-helix DNA-binding domain"/>
    <property type="match status" value="1"/>
</dbReference>
<reference evidence="8 9" key="1">
    <citation type="submission" date="2023-08" db="EMBL/GenBank/DDBJ databases">
        <title>Black Yeasts Isolated from many extreme environments.</title>
        <authorList>
            <person name="Coleine C."/>
            <person name="Stajich J.E."/>
            <person name="Selbmann L."/>
        </authorList>
    </citation>
    <scope>NUCLEOTIDE SEQUENCE [LARGE SCALE GENOMIC DNA]</scope>
    <source>
        <strain evidence="8 9">CCFEE 6328</strain>
    </source>
</reference>
<feature type="domain" description="BHLH" evidence="7">
    <location>
        <begin position="49"/>
        <end position="100"/>
    </location>
</feature>
<dbReference type="EMBL" id="JAVRRF010000007">
    <property type="protein sequence ID" value="KAK5063576.1"/>
    <property type="molecule type" value="Genomic_DNA"/>
</dbReference>
<evidence type="ECO:0000256" key="5">
    <source>
        <dbReference type="ARBA" id="ARBA00023242"/>
    </source>
</evidence>
<feature type="compositionally biased region" description="Polar residues" evidence="6">
    <location>
        <begin position="147"/>
        <end position="162"/>
    </location>
</feature>
<comment type="subcellular location">
    <subcellularLocation>
        <location evidence="1">Nucleus</location>
    </subcellularLocation>
</comment>
<protein>
    <submittedName>
        <fullName evidence="8">Transcription factor</fullName>
    </submittedName>
</protein>
<gene>
    <name evidence="8" type="primary">INO4</name>
    <name evidence="8" type="ORF">LTR69_004282</name>
</gene>